<evidence type="ECO:0000256" key="1">
    <source>
        <dbReference type="SAM" id="Phobius"/>
    </source>
</evidence>
<dbReference type="Pfam" id="PF02606">
    <property type="entry name" value="LpxK"/>
    <property type="match status" value="1"/>
</dbReference>
<sequence>MKFKKPTFWDYKTPNIIAYLLLPFAYLFQFIGFLNDRKKIKLQRIKTVCIGNIYLGGTGKTPISIKINQILNNLGFKTAFIKKKYYNQIDEQKLLSSNGKLFCKNNRIDALKEAIEKNIEVAILDD</sequence>
<accession>A0A382RDW7</accession>
<dbReference type="GO" id="GO:0005524">
    <property type="term" value="F:ATP binding"/>
    <property type="evidence" value="ECO:0007669"/>
    <property type="project" value="InterPro"/>
</dbReference>
<protein>
    <submittedName>
        <fullName evidence="2">Uncharacterized protein</fullName>
    </submittedName>
</protein>
<dbReference type="GO" id="GO:0009029">
    <property type="term" value="F:lipid-A 4'-kinase activity"/>
    <property type="evidence" value="ECO:0007669"/>
    <property type="project" value="InterPro"/>
</dbReference>
<keyword evidence="1" id="KW-1133">Transmembrane helix</keyword>
<dbReference type="InterPro" id="IPR003758">
    <property type="entry name" value="LpxK"/>
</dbReference>
<feature type="non-terminal residue" evidence="2">
    <location>
        <position position="126"/>
    </location>
</feature>
<dbReference type="AlphaFoldDB" id="A0A382RDW7"/>
<gene>
    <name evidence="2" type="ORF">METZ01_LOCUS348191</name>
</gene>
<reference evidence="2" key="1">
    <citation type="submission" date="2018-05" db="EMBL/GenBank/DDBJ databases">
        <authorList>
            <person name="Lanie J.A."/>
            <person name="Ng W.-L."/>
            <person name="Kazmierczak K.M."/>
            <person name="Andrzejewski T.M."/>
            <person name="Davidsen T.M."/>
            <person name="Wayne K.J."/>
            <person name="Tettelin H."/>
            <person name="Glass J.I."/>
            <person name="Rusch D."/>
            <person name="Podicherti R."/>
            <person name="Tsui H.-C.T."/>
            <person name="Winkler M.E."/>
        </authorList>
    </citation>
    <scope>NUCLEOTIDE SEQUENCE</scope>
</reference>
<organism evidence="2">
    <name type="scientific">marine metagenome</name>
    <dbReference type="NCBI Taxonomy" id="408172"/>
    <lineage>
        <taxon>unclassified sequences</taxon>
        <taxon>metagenomes</taxon>
        <taxon>ecological metagenomes</taxon>
    </lineage>
</organism>
<name>A0A382RDW7_9ZZZZ</name>
<dbReference type="EMBL" id="UINC01120699">
    <property type="protein sequence ID" value="SVC95337.1"/>
    <property type="molecule type" value="Genomic_DNA"/>
</dbReference>
<dbReference type="UniPathway" id="UPA00359">
    <property type="reaction ID" value="UER00482"/>
</dbReference>
<keyword evidence="1" id="KW-0812">Transmembrane</keyword>
<evidence type="ECO:0000313" key="2">
    <source>
        <dbReference type="EMBL" id="SVC95337.1"/>
    </source>
</evidence>
<dbReference type="GO" id="GO:0016020">
    <property type="term" value="C:membrane"/>
    <property type="evidence" value="ECO:0007669"/>
    <property type="project" value="GOC"/>
</dbReference>
<keyword evidence="1" id="KW-0472">Membrane</keyword>
<dbReference type="GO" id="GO:0009245">
    <property type="term" value="P:lipid A biosynthetic process"/>
    <property type="evidence" value="ECO:0007669"/>
    <property type="project" value="InterPro"/>
</dbReference>
<feature type="transmembrane region" description="Helical" evidence="1">
    <location>
        <begin position="16"/>
        <end position="34"/>
    </location>
</feature>
<proteinExistence type="predicted"/>